<accession>Q6AJD6</accession>
<dbReference type="eggNOG" id="COG0438">
    <property type="taxonomic scope" value="Bacteria"/>
</dbReference>
<feature type="domain" description="Glycosyltransferase subfamily 4-like N-terminal" evidence="2">
    <location>
        <begin position="15"/>
        <end position="201"/>
    </location>
</feature>
<dbReference type="OrthoDB" id="9775208at2"/>
<dbReference type="InterPro" id="IPR050194">
    <property type="entry name" value="Glycosyltransferase_grp1"/>
</dbReference>
<dbReference type="InterPro" id="IPR028098">
    <property type="entry name" value="Glyco_trans_4-like_N"/>
</dbReference>
<keyword evidence="4" id="KW-1185">Reference proteome</keyword>
<dbReference type="STRING" id="177439.DP2815"/>
<dbReference type="AlphaFoldDB" id="Q6AJD6"/>
<name>Q6AJD6_DESPS</name>
<dbReference type="CDD" id="cd03801">
    <property type="entry name" value="GT4_PimA-like"/>
    <property type="match status" value="1"/>
</dbReference>
<protein>
    <recommendedName>
        <fullName evidence="5">Glycosyltransferase</fullName>
    </recommendedName>
</protein>
<gene>
    <name evidence="3" type="ordered locus">DP2815</name>
</gene>
<dbReference type="PANTHER" id="PTHR45947">
    <property type="entry name" value="SULFOQUINOVOSYL TRANSFERASE SQD2"/>
    <property type="match status" value="1"/>
</dbReference>
<dbReference type="Pfam" id="PF00534">
    <property type="entry name" value="Glycos_transf_1"/>
    <property type="match status" value="1"/>
</dbReference>
<evidence type="ECO:0000259" key="1">
    <source>
        <dbReference type="Pfam" id="PF00534"/>
    </source>
</evidence>
<evidence type="ECO:0000313" key="4">
    <source>
        <dbReference type="Proteomes" id="UP000000602"/>
    </source>
</evidence>
<dbReference type="KEGG" id="dps:DP2815"/>
<evidence type="ECO:0008006" key="5">
    <source>
        <dbReference type="Google" id="ProtNLM"/>
    </source>
</evidence>
<evidence type="ECO:0000259" key="2">
    <source>
        <dbReference type="Pfam" id="PF13439"/>
    </source>
</evidence>
<dbReference type="SUPFAM" id="SSF53756">
    <property type="entry name" value="UDP-Glycosyltransferase/glycogen phosphorylase"/>
    <property type="match status" value="1"/>
</dbReference>
<proteinExistence type="predicted"/>
<dbReference type="CAZy" id="GT4">
    <property type="family name" value="Glycosyltransferase Family 4"/>
</dbReference>
<dbReference type="HOGENOM" id="CLU_032290_0_0_7"/>
<dbReference type="Gene3D" id="3.40.50.2000">
    <property type="entry name" value="Glycogen Phosphorylase B"/>
    <property type="match status" value="2"/>
</dbReference>
<reference evidence="4" key="1">
    <citation type="journal article" date="2004" name="Environ. Microbiol.">
        <title>The genome of Desulfotalea psychrophila, a sulfate-reducing bacterium from permanently cold Arctic sediments.</title>
        <authorList>
            <person name="Rabus R."/>
            <person name="Ruepp A."/>
            <person name="Frickey T."/>
            <person name="Rattei T."/>
            <person name="Fartmann B."/>
            <person name="Stark M."/>
            <person name="Bauer M."/>
            <person name="Zibat A."/>
            <person name="Lombardot T."/>
            <person name="Becker I."/>
            <person name="Amann J."/>
            <person name="Gellner K."/>
            <person name="Teeling H."/>
            <person name="Leuschner W.D."/>
            <person name="Gloeckner F.-O."/>
            <person name="Lupas A.N."/>
            <person name="Amann R."/>
            <person name="Klenk H.-P."/>
        </authorList>
    </citation>
    <scope>NUCLEOTIDE SEQUENCE [LARGE SCALE GENOMIC DNA]</scope>
    <source>
        <strain evidence="4">DSM 12343 / LSv54</strain>
    </source>
</reference>
<organism evidence="3 4">
    <name type="scientific">Desulfotalea psychrophila (strain LSv54 / DSM 12343)</name>
    <dbReference type="NCBI Taxonomy" id="177439"/>
    <lineage>
        <taxon>Bacteria</taxon>
        <taxon>Pseudomonadati</taxon>
        <taxon>Thermodesulfobacteriota</taxon>
        <taxon>Desulfobulbia</taxon>
        <taxon>Desulfobulbales</taxon>
        <taxon>Desulfocapsaceae</taxon>
        <taxon>Desulfotalea</taxon>
    </lineage>
</organism>
<dbReference type="InterPro" id="IPR001296">
    <property type="entry name" value="Glyco_trans_1"/>
</dbReference>
<evidence type="ECO:0000313" key="3">
    <source>
        <dbReference type="EMBL" id="CAG37544.1"/>
    </source>
</evidence>
<dbReference type="Proteomes" id="UP000000602">
    <property type="component" value="Chromosome"/>
</dbReference>
<feature type="domain" description="Glycosyl transferase family 1" evidence="1">
    <location>
        <begin position="207"/>
        <end position="332"/>
    </location>
</feature>
<dbReference type="GO" id="GO:0016757">
    <property type="term" value="F:glycosyltransferase activity"/>
    <property type="evidence" value="ECO:0007669"/>
    <property type="project" value="InterPro"/>
</dbReference>
<dbReference type="Pfam" id="PF13439">
    <property type="entry name" value="Glyco_transf_4"/>
    <property type="match status" value="1"/>
</dbReference>
<dbReference type="EMBL" id="CR522870">
    <property type="protein sequence ID" value="CAG37544.1"/>
    <property type="molecule type" value="Genomic_DNA"/>
</dbReference>
<dbReference type="PANTHER" id="PTHR45947:SF3">
    <property type="entry name" value="SULFOQUINOVOSYL TRANSFERASE SQD2"/>
    <property type="match status" value="1"/>
</dbReference>
<dbReference type="RefSeq" id="WP_011190056.1">
    <property type="nucleotide sequence ID" value="NC_006138.1"/>
</dbReference>
<sequence length="405" mass="45385">MRILHILSQYPDFTGSGIYLQEMLRQSRKRGYQNFLIAGSGPQAISPDWLGALTAGHSFVSFEKKQLNFSLPGMSDIMPYPSSQFKALQPEQIRAYQQVFTETIQQAIAAFQPDIIHSHHLWLVSSLIKQLAGEIPVITSCHGSDLRQYQSCPHFQERVVKGCRKIDHILALSEQQQNEICRFYGIEKERITVVGAGVNTQLFKAESRQAQTTPVKLLYAGKLSYAKGVPYLLRALRELVELPFHITIVGSGTGEEARHCRDLSEALGAKATLRGSISQQKLAQEMKAADIFILPSLYEGMPLVVLEALSSNCRVLSTKLPGVCEIFCKTKSPNLYTIPLPELSAIDQIKESQKDIFTDNLRQSLQQLIGNSTSPLQSSINDIEYFSWDNVFSRIEGIYQKVFQG</sequence>